<feature type="compositionally biased region" description="Low complexity" evidence="5">
    <location>
        <begin position="185"/>
        <end position="195"/>
    </location>
</feature>
<reference evidence="7 8" key="1">
    <citation type="journal article" date="2019" name="Int. J. Syst. Evol. Microbiol.">
        <title>The Global Catalogue of Microorganisms (GCM) 10K type strain sequencing project: providing services to taxonomists for standard genome sequencing and annotation.</title>
        <authorList>
            <consortium name="The Broad Institute Genomics Platform"/>
            <consortium name="The Broad Institute Genome Sequencing Center for Infectious Disease"/>
            <person name="Wu L."/>
            <person name="Ma J."/>
        </authorList>
    </citation>
    <scope>NUCLEOTIDE SEQUENCE [LARGE SCALE GENOMIC DNA]</scope>
    <source>
        <strain evidence="7 8">JCM 16082</strain>
    </source>
</reference>
<comment type="caution">
    <text evidence="7">The sequence shown here is derived from an EMBL/GenBank/DDBJ whole genome shotgun (WGS) entry which is preliminary data.</text>
</comment>
<feature type="transmembrane region" description="Helical" evidence="6">
    <location>
        <begin position="109"/>
        <end position="129"/>
    </location>
</feature>
<evidence type="ECO:0000256" key="3">
    <source>
        <dbReference type="ARBA" id="ARBA00022989"/>
    </source>
</evidence>
<evidence type="ECO:0008006" key="9">
    <source>
        <dbReference type="Google" id="ProtNLM"/>
    </source>
</evidence>
<feature type="compositionally biased region" description="Low complexity" evidence="5">
    <location>
        <begin position="159"/>
        <end position="171"/>
    </location>
</feature>
<organism evidence="7 8">
    <name type="scientific">Gangjinia marincola</name>
    <dbReference type="NCBI Taxonomy" id="578463"/>
    <lineage>
        <taxon>Bacteria</taxon>
        <taxon>Pseudomonadati</taxon>
        <taxon>Bacteroidota</taxon>
        <taxon>Flavobacteriia</taxon>
        <taxon>Flavobacteriales</taxon>
        <taxon>Flavobacteriaceae</taxon>
        <taxon>Gangjinia</taxon>
    </lineage>
</organism>
<evidence type="ECO:0000256" key="4">
    <source>
        <dbReference type="ARBA" id="ARBA00023136"/>
    </source>
</evidence>
<evidence type="ECO:0000256" key="1">
    <source>
        <dbReference type="ARBA" id="ARBA00004141"/>
    </source>
</evidence>
<feature type="transmembrane region" description="Helical" evidence="6">
    <location>
        <begin position="69"/>
        <end position="88"/>
    </location>
</feature>
<dbReference type="Pfam" id="PF09685">
    <property type="entry name" value="MamF_MmsF"/>
    <property type="match status" value="1"/>
</dbReference>
<proteinExistence type="predicted"/>
<evidence type="ECO:0000256" key="5">
    <source>
        <dbReference type="SAM" id="MobiDB-lite"/>
    </source>
</evidence>
<evidence type="ECO:0000256" key="6">
    <source>
        <dbReference type="SAM" id="Phobius"/>
    </source>
</evidence>
<sequence length="203" mass="22473">MKEHESIAPEKEQKNDQTYSAVIHLLAFTKLFIPLGNFMFPLVLWVPNRKRTFVDHHGKEMLNFQLSTFIYWIALGTIALAGTAIAMVQIDELIQLPRDFRKIGVENDLLPLLIFYIIIGLLGLGLIILELVSTITAALKAGEGERYHYPLSIPFISTQSSSTGGHSSINSATSEPRRETKNEQSTSTDAAADSSPEGDILTT</sequence>
<accession>A0ABN1MG23</accession>
<evidence type="ECO:0000313" key="7">
    <source>
        <dbReference type="EMBL" id="GAA0871878.1"/>
    </source>
</evidence>
<dbReference type="Proteomes" id="UP001500507">
    <property type="component" value="Unassembled WGS sequence"/>
</dbReference>
<dbReference type="EMBL" id="BAAAFG010000012">
    <property type="protein sequence ID" value="GAA0871878.1"/>
    <property type="molecule type" value="Genomic_DNA"/>
</dbReference>
<keyword evidence="4 6" id="KW-0472">Membrane</keyword>
<keyword evidence="2 6" id="KW-0812">Transmembrane</keyword>
<keyword evidence="3 6" id="KW-1133">Transmembrane helix</keyword>
<feature type="transmembrane region" description="Helical" evidence="6">
    <location>
        <begin position="21"/>
        <end position="46"/>
    </location>
</feature>
<dbReference type="RefSeq" id="WP_343764694.1">
    <property type="nucleotide sequence ID" value="NZ_BAAAFG010000012.1"/>
</dbReference>
<dbReference type="InterPro" id="IPR019109">
    <property type="entry name" value="MamF_MmsF"/>
</dbReference>
<name>A0ABN1MG23_9FLAO</name>
<evidence type="ECO:0000313" key="8">
    <source>
        <dbReference type="Proteomes" id="UP001500507"/>
    </source>
</evidence>
<keyword evidence="8" id="KW-1185">Reference proteome</keyword>
<gene>
    <name evidence="7" type="ORF">GCM10009117_10240</name>
</gene>
<evidence type="ECO:0000256" key="2">
    <source>
        <dbReference type="ARBA" id="ARBA00022692"/>
    </source>
</evidence>
<feature type="region of interest" description="Disordered" evidence="5">
    <location>
        <begin position="159"/>
        <end position="203"/>
    </location>
</feature>
<comment type="subcellular location">
    <subcellularLocation>
        <location evidence="1">Membrane</location>
        <topology evidence="1">Multi-pass membrane protein</topology>
    </subcellularLocation>
</comment>
<protein>
    <recommendedName>
        <fullName evidence="9">DUF4870 domain-containing protein</fullName>
    </recommendedName>
</protein>